<dbReference type="STRING" id="1299998.AUL39_08780"/>
<dbReference type="AlphaFoldDB" id="A0A100YUK1"/>
<feature type="domain" description="AbiEi antitoxin N-terminal" evidence="1">
    <location>
        <begin position="10"/>
        <end position="52"/>
    </location>
</feature>
<name>A0A100YUK1_TRASO</name>
<dbReference type="Proteomes" id="UP000054078">
    <property type="component" value="Unassembled WGS sequence"/>
</dbReference>
<proteinExistence type="predicted"/>
<dbReference type="Pfam" id="PF13338">
    <property type="entry name" value="AbiEi_4"/>
    <property type="match status" value="1"/>
</dbReference>
<protein>
    <recommendedName>
        <fullName evidence="1">AbiEi antitoxin N-terminal domain-containing protein</fullName>
    </recommendedName>
</protein>
<dbReference type="OrthoDB" id="3192636at2"/>
<sequence>MAKIDDIYGAADDYGLVTSADARALGASDAEVVQYAARGRLERVARGVYRVPVWPYQEQAPYAIAVRAAGEGAYLYGESVVALLGLCPTDPRAIRVATPRRTRRSLGEGVRLVWRRHPDRVTLYEGIACQEAADAIREAARTLGPARAVDAAREAARMGYVTPAELAEIEGEVGAHA</sequence>
<dbReference type="InterPro" id="IPR025159">
    <property type="entry name" value="AbiEi_N"/>
</dbReference>
<organism evidence="2 3">
    <name type="scientific">Tractidigestivibacter scatoligenes</name>
    <name type="common">Olsenella scatoligenes</name>
    <dbReference type="NCBI Taxonomy" id="1299998"/>
    <lineage>
        <taxon>Bacteria</taxon>
        <taxon>Bacillati</taxon>
        <taxon>Actinomycetota</taxon>
        <taxon>Coriobacteriia</taxon>
        <taxon>Coriobacteriales</taxon>
        <taxon>Atopobiaceae</taxon>
        <taxon>Tractidigestivibacter</taxon>
    </lineage>
</organism>
<reference evidence="2 3" key="1">
    <citation type="submission" date="2015-12" db="EMBL/GenBank/DDBJ databases">
        <title>Draft Genome Sequence of Olsenella scatoligenes SK9K4T; a Producer of 3-Methylindole- (skatole) and 4-Methylphenol- (p-cresol) Isolated from Pig Feces.</title>
        <authorList>
            <person name="Li X."/>
            <person name="Borg B."/>
            <person name="Canibe N."/>
        </authorList>
    </citation>
    <scope>NUCLEOTIDE SEQUENCE [LARGE SCALE GENOMIC DNA]</scope>
    <source>
        <strain evidence="2 3">SK9K4</strain>
    </source>
</reference>
<gene>
    <name evidence="2" type="ORF">AUL39_08780</name>
</gene>
<evidence type="ECO:0000313" key="2">
    <source>
        <dbReference type="EMBL" id="KUH57976.1"/>
    </source>
</evidence>
<dbReference type="EMBL" id="LOJF01000011">
    <property type="protein sequence ID" value="KUH57976.1"/>
    <property type="molecule type" value="Genomic_DNA"/>
</dbReference>
<accession>A0A100YUK1</accession>
<evidence type="ECO:0000259" key="1">
    <source>
        <dbReference type="Pfam" id="PF13338"/>
    </source>
</evidence>
<evidence type="ECO:0000313" key="3">
    <source>
        <dbReference type="Proteomes" id="UP000054078"/>
    </source>
</evidence>
<keyword evidence="3" id="KW-1185">Reference proteome</keyword>
<comment type="caution">
    <text evidence="2">The sequence shown here is derived from an EMBL/GenBank/DDBJ whole genome shotgun (WGS) entry which is preliminary data.</text>
</comment>